<evidence type="ECO:0000256" key="1">
    <source>
        <dbReference type="ARBA" id="ARBA00043985"/>
    </source>
</evidence>
<evidence type="ECO:0000313" key="3">
    <source>
        <dbReference type="EMBL" id="SDH55032.1"/>
    </source>
</evidence>
<dbReference type="Proteomes" id="UP000199258">
    <property type="component" value="Unassembled WGS sequence"/>
</dbReference>
<proteinExistence type="inferred from homology"/>
<dbReference type="STRING" id="335973.SAMN04488693_101549"/>
<sequence length="228" mass="25574">MSVRRRISRIISSRRNAAEPVDPIAALGDSQRQQEENLDRARRSVADLAAVRHRVDTLARQAASDLDQCNREAERAVAQNNDDAARSALRRALEVQKRLDSLTRQRDDVDRQFHSLEADLYRLETSLQENAVRYESLKAQHGATQAELNVRGAVSASAGNSAETARAAREAEQEARRLRHLQTAQEELSWSDPTAGKLEEAFSELEAREAAEQELRQLKARAEQRGQG</sequence>
<dbReference type="OrthoDB" id="4943591at2"/>
<dbReference type="EMBL" id="FNDT01000001">
    <property type="protein sequence ID" value="SDH55032.1"/>
    <property type="molecule type" value="Genomic_DNA"/>
</dbReference>
<evidence type="ECO:0000256" key="2">
    <source>
        <dbReference type="SAM" id="Coils"/>
    </source>
</evidence>
<keyword evidence="2" id="KW-0175">Coiled coil</keyword>
<dbReference type="AlphaFoldDB" id="A0A1G8DBG2"/>
<feature type="coiled-coil region" evidence="2">
    <location>
        <begin position="31"/>
        <end position="119"/>
    </location>
</feature>
<evidence type="ECO:0000313" key="4">
    <source>
        <dbReference type="Proteomes" id="UP000199258"/>
    </source>
</evidence>
<gene>
    <name evidence="3" type="ORF">SAMN04488693_101549</name>
</gene>
<name>A0A1G8DBG2_9MICC</name>
<dbReference type="InterPro" id="IPR007157">
    <property type="entry name" value="PspA_VIPP1"/>
</dbReference>
<keyword evidence="4" id="KW-1185">Reference proteome</keyword>
<protein>
    <submittedName>
        <fullName evidence="3">Phage shock protein A (PspA) family protein</fullName>
    </submittedName>
</protein>
<reference evidence="3 4" key="1">
    <citation type="submission" date="2016-10" db="EMBL/GenBank/DDBJ databases">
        <authorList>
            <person name="de Groot N.N."/>
        </authorList>
    </citation>
    <scope>NUCLEOTIDE SEQUENCE [LARGE SCALE GENOMIC DNA]</scope>
    <source>
        <strain evidence="3 4">NP_1H</strain>
    </source>
</reference>
<comment type="similarity">
    <text evidence="1">Belongs to the PspA/Vipp/IM30 family.</text>
</comment>
<dbReference type="PANTHER" id="PTHR31088">
    <property type="entry name" value="MEMBRANE-ASSOCIATED PROTEIN VIPP1, CHLOROPLASTIC"/>
    <property type="match status" value="1"/>
</dbReference>
<accession>A0A1G8DBG2</accession>
<dbReference type="PANTHER" id="PTHR31088:SF6">
    <property type="entry name" value="PHAGE SHOCK PROTEIN A"/>
    <property type="match status" value="1"/>
</dbReference>
<dbReference type="RefSeq" id="WP_090584388.1">
    <property type="nucleotide sequence ID" value="NZ_FNDT01000001.1"/>
</dbReference>
<organism evidence="3 4">
    <name type="scientific">Arthrobacter subterraneus</name>
    <dbReference type="NCBI Taxonomy" id="335973"/>
    <lineage>
        <taxon>Bacteria</taxon>
        <taxon>Bacillati</taxon>
        <taxon>Actinomycetota</taxon>
        <taxon>Actinomycetes</taxon>
        <taxon>Micrococcales</taxon>
        <taxon>Micrococcaceae</taxon>
        <taxon>Arthrobacter</taxon>
    </lineage>
</organism>
<feature type="coiled-coil region" evidence="2">
    <location>
        <begin position="161"/>
        <end position="228"/>
    </location>
</feature>